<organism evidence="1 2">
    <name type="scientific">Cichorium intybus</name>
    <name type="common">Chicory</name>
    <dbReference type="NCBI Taxonomy" id="13427"/>
    <lineage>
        <taxon>Eukaryota</taxon>
        <taxon>Viridiplantae</taxon>
        <taxon>Streptophyta</taxon>
        <taxon>Embryophyta</taxon>
        <taxon>Tracheophyta</taxon>
        <taxon>Spermatophyta</taxon>
        <taxon>Magnoliopsida</taxon>
        <taxon>eudicotyledons</taxon>
        <taxon>Gunneridae</taxon>
        <taxon>Pentapetalae</taxon>
        <taxon>asterids</taxon>
        <taxon>campanulids</taxon>
        <taxon>Asterales</taxon>
        <taxon>Asteraceae</taxon>
        <taxon>Cichorioideae</taxon>
        <taxon>Cichorieae</taxon>
        <taxon>Cichoriinae</taxon>
        <taxon>Cichorium</taxon>
    </lineage>
</organism>
<gene>
    <name evidence="1" type="ORF">L2E82_11550</name>
</gene>
<protein>
    <submittedName>
        <fullName evidence="1">Uncharacterized protein</fullName>
    </submittedName>
</protein>
<name>A0ACB9GER4_CICIN</name>
<reference evidence="2" key="1">
    <citation type="journal article" date="2022" name="Mol. Ecol. Resour.">
        <title>The genomes of chicory, endive, great burdock and yacon provide insights into Asteraceae palaeo-polyploidization history and plant inulin production.</title>
        <authorList>
            <person name="Fan W."/>
            <person name="Wang S."/>
            <person name="Wang H."/>
            <person name="Wang A."/>
            <person name="Jiang F."/>
            <person name="Liu H."/>
            <person name="Zhao H."/>
            <person name="Xu D."/>
            <person name="Zhang Y."/>
        </authorList>
    </citation>
    <scope>NUCLEOTIDE SEQUENCE [LARGE SCALE GENOMIC DNA]</scope>
    <source>
        <strain evidence="2">cv. Punajuju</strain>
    </source>
</reference>
<keyword evidence="2" id="KW-1185">Reference proteome</keyword>
<comment type="caution">
    <text evidence="1">The sequence shown here is derived from an EMBL/GenBank/DDBJ whole genome shotgun (WGS) entry which is preliminary data.</text>
</comment>
<dbReference type="EMBL" id="CM042010">
    <property type="protein sequence ID" value="KAI3781533.1"/>
    <property type="molecule type" value="Genomic_DNA"/>
</dbReference>
<reference evidence="1 2" key="2">
    <citation type="journal article" date="2022" name="Mol. Ecol. Resour.">
        <title>The genomes of chicory, endive, great burdock and yacon provide insights into Asteraceae paleo-polyploidization history and plant inulin production.</title>
        <authorList>
            <person name="Fan W."/>
            <person name="Wang S."/>
            <person name="Wang H."/>
            <person name="Wang A."/>
            <person name="Jiang F."/>
            <person name="Liu H."/>
            <person name="Zhao H."/>
            <person name="Xu D."/>
            <person name="Zhang Y."/>
        </authorList>
    </citation>
    <scope>NUCLEOTIDE SEQUENCE [LARGE SCALE GENOMIC DNA]</scope>
    <source>
        <strain evidence="2">cv. Punajuju</strain>
        <tissue evidence="1">Leaves</tissue>
    </source>
</reference>
<proteinExistence type="predicted"/>
<sequence length="97" mass="10962">MSRVVVRDDNDECGEGKESKWRHVLGNRGLVSERDGSEVLISSFKHRSKKCSTSHQWKVSDERDADADKAGRRLQQRETQVAVDFAFVKVSGDRTLG</sequence>
<evidence type="ECO:0000313" key="1">
    <source>
        <dbReference type="EMBL" id="KAI3781533.1"/>
    </source>
</evidence>
<evidence type="ECO:0000313" key="2">
    <source>
        <dbReference type="Proteomes" id="UP001055811"/>
    </source>
</evidence>
<dbReference type="Proteomes" id="UP001055811">
    <property type="component" value="Linkage Group LG02"/>
</dbReference>
<accession>A0ACB9GER4</accession>